<evidence type="ECO:0000313" key="2">
    <source>
        <dbReference type="Proteomes" id="UP001558850"/>
    </source>
</evidence>
<protein>
    <submittedName>
        <fullName evidence="1">Uncharacterized protein</fullName>
    </submittedName>
</protein>
<dbReference type="EMBL" id="JBFRCH010000043">
    <property type="protein sequence ID" value="MEX3937090.1"/>
    <property type="molecule type" value="Genomic_DNA"/>
</dbReference>
<accession>A0ACC6UBJ6</accession>
<keyword evidence="2" id="KW-1185">Reference proteome</keyword>
<proteinExistence type="predicted"/>
<comment type="caution">
    <text evidence="1">The sequence shown here is derived from an EMBL/GenBank/DDBJ whole genome shotgun (WGS) entry which is preliminary data.</text>
</comment>
<evidence type="ECO:0000313" key="1">
    <source>
        <dbReference type="EMBL" id="MEX3937090.1"/>
    </source>
</evidence>
<reference evidence="1" key="1">
    <citation type="submission" date="2024-07" db="EMBL/GenBank/DDBJ databases">
        <title>A survey of Mimosa microsymbionts across Brazilian biomes reveals a high diversity of Paraburkholderia nodulating endemic species, but also that Cupriavidus is common as a symbiont of widespread species.</title>
        <authorList>
            <person name="Rouws L."/>
            <person name="Barauna A."/>
            <person name="Beukes C."/>
            <person name="Rouws J.R.C."/>
            <person name="De Faria S.M."/>
            <person name="Gross E."/>
            <person name="Bueno Dos Reis Junior F."/>
            <person name="Simon M.F."/>
            <person name="Maluk M."/>
            <person name="Odee D.W."/>
            <person name="Kenicer G."/>
            <person name="Young J.P.W."/>
            <person name="Reis V.M."/>
            <person name="Zilli J."/>
            <person name="James E.K."/>
        </authorList>
    </citation>
    <scope>NUCLEOTIDE SEQUENCE</scope>
    <source>
        <strain evidence="1">EG181B</strain>
    </source>
</reference>
<gene>
    <name evidence="1" type="ORF">AB4Y32_36015</name>
</gene>
<sequence>MMCFLEAMRDLRAADFMEEGLDGTRRAHAGELAEMRTLRISVAAW</sequence>
<name>A0ACC6UBJ6_9BURK</name>
<dbReference type="Proteomes" id="UP001558850">
    <property type="component" value="Unassembled WGS sequence"/>
</dbReference>
<organism evidence="1 2">
    <name type="scientific">Paraburkholderia phymatum</name>
    <dbReference type="NCBI Taxonomy" id="148447"/>
    <lineage>
        <taxon>Bacteria</taxon>
        <taxon>Pseudomonadati</taxon>
        <taxon>Pseudomonadota</taxon>
        <taxon>Betaproteobacteria</taxon>
        <taxon>Burkholderiales</taxon>
        <taxon>Burkholderiaceae</taxon>
        <taxon>Paraburkholderia</taxon>
    </lineage>
</organism>